<dbReference type="InterPro" id="IPR011440">
    <property type="entry name" value="DUF1543"/>
</dbReference>
<dbReference type="Gene3D" id="3.10.20.10">
    <property type="match status" value="2"/>
</dbReference>
<dbReference type="KEGG" id="pseo:OM33_12475"/>
<evidence type="ECO:0000259" key="1">
    <source>
        <dbReference type="Pfam" id="PF07566"/>
    </source>
</evidence>
<sequence>MNRLFMVCLGGRITGCNIEMHDIRFVIGESIESTFATLKQQWCGDKAKVHMDSYCEIKHVDGFDVSLTKHASHNELKLYFVNLGAYYPDHIMEQHSFELIVAKSPDEAKQIALKRTPKQLQKPHKDNLIDVDDLLPIDLVDGYFVQLNYSGKSQAIKPEWFGYHPL</sequence>
<dbReference type="eggNOG" id="ENOG502ZCDZ">
    <property type="taxonomic scope" value="Bacteria"/>
</dbReference>
<dbReference type="HOGENOM" id="CLU_124939_0_0_6"/>
<feature type="domain" description="DUF1543" evidence="1">
    <location>
        <begin position="16"/>
        <end position="67"/>
    </location>
</feature>
<dbReference type="RefSeq" id="WP_038642144.1">
    <property type="nucleotide sequence ID" value="NZ_CP009888.1"/>
</dbReference>
<proteinExistence type="predicted"/>
<organism evidence="2 3">
    <name type="scientific">Pseudoalteromonas piratica</name>
    <dbReference type="NCBI Taxonomy" id="1348114"/>
    <lineage>
        <taxon>Bacteria</taxon>
        <taxon>Pseudomonadati</taxon>
        <taxon>Pseudomonadota</taxon>
        <taxon>Gammaproteobacteria</taxon>
        <taxon>Alteromonadales</taxon>
        <taxon>Pseudoalteromonadaceae</taxon>
        <taxon>Pseudoalteromonas</taxon>
    </lineage>
</organism>
<reference evidence="2 3" key="1">
    <citation type="submission" date="2014-11" db="EMBL/GenBank/DDBJ databases">
        <title>Complete Genome Sequence of Pseudoalteromonas sp. Strain OCN003 Isolated from Kaneohe Bay, Oahu, Hawaii.</title>
        <authorList>
            <person name="Beurmann S."/>
            <person name="Videau P."/>
            <person name="Ushijima B."/>
            <person name="Smith A.M."/>
            <person name="Aeby G.S."/>
            <person name="Callahan S.M."/>
            <person name="Belcaid M."/>
        </authorList>
    </citation>
    <scope>NUCLEOTIDE SEQUENCE [LARGE SCALE GENOMIC DNA]</scope>
    <source>
        <strain evidence="2 3">OCN003</strain>
    </source>
</reference>
<evidence type="ECO:0000313" key="2">
    <source>
        <dbReference type="EMBL" id="AIY65853.1"/>
    </source>
</evidence>
<dbReference type="AlphaFoldDB" id="A0A0A7EH27"/>
<keyword evidence="3" id="KW-1185">Reference proteome</keyword>
<gene>
    <name evidence="2" type="ORF">OM33_12475</name>
</gene>
<protein>
    <recommendedName>
        <fullName evidence="1">DUF1543 domain-containing protein</fullName>
    </recommendedName>
</protein>
<dbReference type="Proteomes" id="UP000030341">
    <property type="component" value="Chromosome 1"/>
</dbReference>
<name>A0A0A7EH27_9GAMM</name>
<dbReference type="Pfam" id="PF07566">
    <property type="entry name" value="DUF1543"/>
    <property type="match status" value="2"/>
</dbReference>
<dbReference type="STRING" id="1348114.OM33_12475"/>
<feature type="domain" description="DUF1543" evidence="1">
    <location>
        <begin position="92"/>
        <end position="137"/>
    </location>
</feature>
<accession>A0A0A7EH27</accession>
<evidence type="ECO:0000313" key="3">
    <source>
        <dbReference type="Proteomes" id="UP000030341"/>
    </source>
</evidence>
<dbReference type="EMBL" id="CP009888">
    <property type="protein sequence ID" value="AIY65853.1"/>
    <property type="molecule type" value="Genomic_DNA"/>
</dbReference>